<dbReference type="GO" id="GO:0005615">
    <property type="term" value="C:extracellular space"/>
    <property type="evidence" value="ECO:0007669"/>
    <property type="project" value="TreeGrafter"/>
</dbReference>
<dbReference type="Gene3D" id="3.40.50.1820">
    <property type="entry name" value="alpha/beta hydrolase"/>
    <property type="match status" value="1"/>
</dbReference>
<dbReference type="PANTHER" id="PTHR11610">
    <property type="entry name" value="LIPASE"/>
    <property type="match status" value="1"/>
</dbReference>
<comment type="similarity">
    <text evidence="2 4">Belongs to the AB hydrolase superfamily. Lipase family.</text>
</comment>
<keyword evidence="5" id="KW-1133">Transmembrane helix</keyword>
<feature type="transmembrane region" description="Helical" evidence="5">
    <location>
        <begin position="7"/>
        <end position="27"/>
    </location>
</feature>
<proteinExistence type="evidence at transcript level"/>
<dbReference type="Pfam" id="PF00151">
    <property type="entry name" value="Lipase"/>
    <property type="match status" value="1"/>
</dbReference>
<reference evidence="7" key="1">
    <citation type="journal article" date="2019" name="Toxins">
        <title>Missiles of mass disruption: composition and glandular origin of venom used as a projectile defensive weapon by the assassin bug Platymeris rhadamanthus.</title>
        <authorList>
            <person name="Walker A.A."/>
            <person name="Robinson S.D."/>
            <person name="Undheim E.A.B."/>
            <person name="Jin J."/>
            <person name="Han X."/>
            <person name="Fry B.G."/>
            <person name="Vetter I."/>
            <person name="King G.F."/>
        </authorList>
    </citation>
    <scope>NUCLEOTIDE SEQUENCE</scope>
    <source>
        <tissue evidence="7">Venom glands</tissue>
    </source>
</reference>
<dbReference type="InterPro" id="IPR029058">
    <property type="entry name" value="AB_hydrolase_fold"/>
</dbReference>
<keyword evidence="5" id="KW-0472">Membrane</keyword>
<evidence type="ECO:0000256" key="5">
    <source>
        <dbReference type="SAM" id="Phobius"/>
    </source>
</evidence>
<evidence type="ECO:0000256" key="4">
    <source>
        <dbReference type="RuleBase" id="RU004262"/>
    </source>
</evidence>
<evidence type="ECO:0000256" key="2">
    <source>
        <dbReference type="ARBA" id="ARBA00010701"/>
    </source>
</evidence>
<dbReference type="EMBL" id="MN208420">
    <property type="protein sequence ID" value="QHB21609.1"/>
    <property type="molecule type" value="mRNA"/>
</dbReference>
<dbReference type="AlphaFoldDB" id="A0A6B9L573"/>
<name>A0A6B9L573_PLARH</name>
<keyword evidence="5" id="KW-0812">Transmembrane</keyword>
<dbReference type="GO" id="GO:0016298">
    <property type="term" value="F:lipase activity"/>
    <property type="evidence" value="ECO:0007669"/>
    <property type="project" value="InterPro"/>
</dbReference>
<accession>A0A6B9L573</accession>
<feature type="domain" description="Lipase" evidence="6">
    <location>
        <begin position="69"/>
        <end position="340"/>
    </location>
</feature>
<keyword evidence="3" id="KW-0964">Secreted</keyword>
<dbReference type="PRINTS" id="PR00821">
    <property type="entry name" value="TAGLIPASE"/>
</dbReference>
<evidence type="ECO:0000313" key="7">
    <source>
        <dbReference type="EMBL" id="QHB21609.1"/>
    </source>
</evidence>
<dbReference type="InterPro" id="IPR000734">
    <property type="entry name" value="TAG_lipase"/>
</dbReference>
<dbReference type="InterPro" id="IPR033906">
    <property type="entry name" value="Lipase_N"/>
</dbReference>
<evidence type="ECO:0000256" key="1">
    <source>
        <dbReference type="ARBA" id="ARBA00004613"/>
    </source>
</evidence>
<sequence length="347" mass="38866">MAKCSVLCIFSYVVILTLCGYFIFGLVTADCGLECKDTKSWGEWLTNNVRGWKIPNFSITTDSGVDSELLIKFMLFNKDNIHANPEKFQLSDMGNMYKQFDARKPTKILVHGWMGSVESKFSTAMVRAYLPAFDYNVILVDWADRARKFYPASRQAVPLIGKLLADFIDLLCKTYNIKPESLHLVGHSLGAHVSGVTGRFIKTGKIGRISGLDPAYPLFAEDHHDRLTIESAIFIDVIHTCGKYLGWFGQVGHADFYPNKGVAVQPGCGVDVLGKCSHRRAWVYFSESVIRPNLFMAVPCDSWASYEKGKCKGKGVSMGEYLPTDTRGIFYLKTNKEEPYGRGTQDL</sequence>
<dbReference type="SUPFAM" id="SSF53474">
    <property type="entry name" value="alpha/beta-Hydrolases"/>
    <property type="match status" value="1"/>
</dbReference>
<evidence type="ECO:0000256" key="3">
    <source>
        <dbReference type="ARBA" id="ARBA00022525"/>
    </source>
</evidence>
<dbReference type="InterPro" id="IPR013818">
    <property type="entry name" value="Lipase"/>
</dbReference>
<comment type="subcellular location">
    <subcellularLocation>
        <location evidence="1">Secreted</location>
    </subcellularLocation>
</comment>
<dbReference type="GO" id="GO:0017171">
    <property type="term" value="F:serine hydrolase activity"/>
    <property type="evidence" value="ECO:0007669"/>
    <property type="project" value="TreeGrafter"/>
</dbReference>
<dbReference type="CDD" id="cd00707">
    <property type="entry name" value="Pancreat_lipase_like"/>
    <property type="match status" value="1"/>
</dbReference>
<protein>
    <submittedName>
        <fullName evidence="7">Venom lipase 1</fullName>
    </submittedName>
</protein>
<dbReference type="PANTHER" id="PTHR11610:SF173">
    <property type="entry name" value="LIPASE DOMAIN-CONTAINING PROTEIN-RELATED"/>
    <property type="match status" value="1"/>
</dbReference>
<dbReference type="GO" id="GO:0016042">
    <property type="term" value="P:lipid catabolic process"/>
    <property type="evidence" value="ECO:0007669"/>
    <property type="project" value="TreeGrafter"/>
</dbReference>
<evidence type="ECO:0000259" key="6">
    <source>
        <dbReference type="Pfam" id="PF00151"/>
    </source>
</evidence>
<organism evidence="7">
    <name type="scientific">Platymeris rhadamanthus</name>
    <name type="common">Red spot assassin bug</name>
    <dbReference type="NCBI Taxonomy" id="1134088"/>
    <lineage>
        <taxon>Eukaryota</taxon>
        <taxon>Metazoa</taxon>
        <taxon>Ecdysozoa</taxon>
        <taxon>Arthropoda</taxon>
        <taxon>Hexapoda</taxon>
        <taxon>Insecta</taxon>
        <taxon>Pterygota</taxon>
        <taxon>Neoptera</taxon>
        <taxon>Paraneoptera</taxon>
        <taxon>Hemiptera</taxon>
        <taxon>Heteroptera</taxon>
        <taxon>Panheteroptera</taxon>
        <taxon>Cimicomorpha</taxon>
        <taxon>Reduviidae</taxon>
        <taxon>Platymeris</taxon>
    </lineage>
</organism>